<keyword evidence="1" id="KW-0812">Transmembrane</keyword>
<dbReference type="AlphaFoldDB" id="A0A2P2MBN6"/>
<sequence>MVRLVHLFSSARLSVSLAEIIVSEKAVHFSVIDHYKGALWCIFSFLGTLWIRVFLSCNFYDI</sequence>
<evidence type="ECO:0000313" key="2">
    <source>
        <dbReference type="EMBL" id="MBX27628.1"/>
    </source>
</evidence>
<protein>
    <submittedName>
        <fullName evidence="2">Uncharacterized protein</fullName>
    </submittedName>
</protein>
<dbReference type="EMBL" id="GGEC01047144">
    <property type="protein sequence ID" value="MBX27628.1"/>
    <property type="molecule type" value="Transcribed_RNA"/>
</dbReference>
<organism evidence="2">
    <name type="scientific">Rhizophora mucronata</name>
    <name type="common">Asiatic mangrove</name>
    <dbReference type="NCBI Taxonomy" id="61149"/>
    <lineage>
        <taxon>Eukaryota</taxon>
        <taxon>Viridiplantae</taxon>
        <taxon>Streptophyta</taxon>
        <taxon>Embryophyta</taxon>
        <taxon>Tracheophyta</taxon>
        <taxon>Spermatophyta</taxon>
        <taxon>Magnoliopsida</taxon>
        <taxon>eudicotyledons</taxon>
        <taxon>Gunneridae</taxon>
        <taxon>Pentapetalae</taxon>
        <taxon>rosids</taxon>
        <taxon>fabids</taxon>
        <taxon>Malpighiales</taxon>
        <taxon>Rhizophoraceae</taxon>
        <taxon>Rhizophora</taxon>
    </lineage>
</organism>
<proteinExistence type="predicted"/>
<keyword evidence="1" id="KW-1133">Transmembrane helix</keyword>
<feature type="transmembrane region" description="Helical" evidence="1">
    <location>
        <begin position="37"/>
        <end position="55"/>
    </location>
</feature>
<evidence type="ECO:0000256" key="1">
    <source>
        <dbReference type="SAM" id="Phobius"/>
    </source>
</evidence>
<accession>A0A2P2MBN6</accession>
<name>A0A2P2MBN6_RHIMU</name>
<reference evidence="2" key="1">
    <citation type="submission" date="2018-02" db="EMBL/GenBank/DDBJ databases">
        <title>Rhizophora mucronata_Transcriptome.</title>
        <authorList>
            <person name="Meera S.P."/>
            <person name="Sreeshan A."/>
            <person name="Augustine A."/>
        </authorList>
    </citation>
    <scope>NUCLEOTIDE SEQUENCE</scope>
    <source>
        <tissue evidence="2">Leaf</tissue>
    </source>
</reference>
<keyword evidence="1" id="KW-0472">Membrane</keyword>